<feature type="transmembrane region" description="Helical" evidence="7">
    <location>
        <begin position="49"/>
        <end position="67"/>
    </location>
</feature>
<dbReference type="EMBL" id="CZVW01000002">
    <property type="protein sequence ID" value="CUS96737.1"/>
    <property type="molecule type" value="Genomic_DNA"/>
</dbReference>
<dbReference type="GO" id="GO:0005886">
    <property type="term" value="C:plasma membrane"/>
    <property type="evidence" value="ECO:0007669"/>
    <property type="project" value="TreeGrafter"/>
</dbReference>
<evidence type="ECO:0000256" key="5">
    <source>
        <dbReference type="ARBA" id="ARBA00023004"/>
    </source>
</evidence>
<dbReference type="PANTHER" id="PTHR30176">
    <property type="entry name" value="FERREDOXIN-TYPE PROTEIN NAPH"/>
    <property type="match status" value="1"/>
</dbReference>
<dbReference type="SUPFAM" id="SSF54862">
    <property type="entry name" value="4Fe-4S ferredoxins"/>
    <property type="match status" value="1"/>
</dbReference>
<keyword evidence="1" id="KW-0813">Transport</keyword>
<evidence type="ECO:0000256" key="7">
    <source>
        <dbReference type="SAM" id="Phobius"/>
    </source>
</evidence>
<dbReference type="Proteomes" id="UP000199197">
    <property type="component" value="Unassembled WGS sequence"/>
</dbReference>
<keyword evidence="7" id="KW-0472">Membrane</keyword>
<proteinExistence type="predicted"/>
<organism evidence="9 10">
    <name type="scientific">Candidatus Chryseopegocella kryptomonas</name>
    <dbReference type="NCBI Taxonomy" id="1633643"/>
    <lineage>
        <taxon>Bacteria</taxon>
        <taxon>Pseudomonadati</taxon>
        <taxon>Candidatus Kryptoniota</taxon>
        <taxon>Candidatus Chryseopegocella</taxon>
    </lineage>
</organism>
<dbReference type="AlphaFoldDB" id="A0A0P1MMN3"/>
<evidence type="ECO:0000313" key="10">
    <source>
        <dbReference type="Proteomes" id="UP000199197"/>
    </source>
</evidence>
<dbReference type="GO" id="GO:0051539">
    <property type="term" value="F:4 iron, 4 sulfur cluster binding"/>
    <property type="evidence" value="ECO:0007669"/>
    <property type="project" value="UniProtKB-KW"/>
</dbReference>
<dbReference type="InterPro" id="IPR017896">
    <property type="entry name" value="4Fe4S_Fe-S-bd"/>
</dbReference>
<evidence type="ECO:0000256" key="6">
    <source>
        <dbReference type="ARBA" id="ARBA00023014"/>
    </source>
</evidence>
<feature type="transmembrane region" description="Helical" evidence="7">
    <location>
        <begin position="6"/>
        <end position="29"/>
    </location>
</feature>
<evidence type="ECO:0000256" key="1">
    <source>
        <dbReference type="ARBA" id="ARBA00022448"/>
    </source>
</evidence>
<keyword evidence="10" id="KW-1185">Reference proteome</keyword>
<keyword evidence="2" id="KW-0004">4Fe-4S</keyword>
<evidence type="ECO:0000259" key="8">
    <source>
        <dbReference type="Pfam" id="PF12801"/>
    </source>
</evidence>
<protein>
    <submittedName>
        <fullName evidence="9">Ferredoxin-type protein NapH</fullName>
    </submittedName>
</protein>
<evidence type="ECO:0000256" key="3">
    <source>
        <dbReference type="ARBA" id="ARBA00022723"/>
    </source>
</evidence>
<feature type="domain" description="4Fe-4S ferredoxin-type" evidence="8">
    <location>
        <begin position="51"/>
        <end position="88"/>
    </location>
</feature>
<dbReference type="InterPro" id="IPR051684">
    <property type="entry name" value="Electron_Trans/Redox"/>
</dbReference>
<dbReference type="PANTHER" id="PTHR30176:SF3">
    <property type="entry name" value="FERREDOXIN-TYPE PROTEIN NAPH"/>
    <property type="match status" value="1"/>
</dbReference>
<gene>
    <name evidence="9" type="ORF">JGI23_00172</name>
</gene>
<feature type="domain" description="4Fe-4S ferredoxin-type" evidence="8">
    <location>
        <begin position="165"/>
        <end position="200"/>
    </location>
</feature>
<feature type="transmembrane region" description="Helical" evidence="7">
    <location>
        <begin position="109"/>
        <end position="134"/>
    </location>
</feature>
<keyword evidence="4" id="KW-0249">Electron transport</keyword>
<dbReference type="Pfam" id="PF12801">
    <property type="entry name" value="Fer4_5"/>
    <property type="match status" value="2"/>
</dbReference>
<keyword evidence="5" id="KW-0408">Iron</keyword>
<keyword evidence="6" id="KW-0411">Iron-sulfur</keyword>
<accession>A0A0P1MMN3</accession>
<keyword evidence="3" id="KW-0479">Metal-binding</keyword>
<reference evidence="10" key="1">
    <citation type="submission" date="2015-11" db="EMBL/GenBank/DDBJ databases">
        <authorList>
            <person name="Varghese N."/>
        </authorList>
    </citation>
    <scope>NUCLEOTIDE SEQUENCE [LARGE SCALE GENOMIC DNA]</scope>
    <source>
        <strain evidence="10">JGI-23</strain>
    </source>
</reference>
<keyword evidence="7" id="KW-1133">Transmembrane helix</keyword>
<keyword evidence="7" id="KW-0812">Transmembrane</keyword>
<evidence type="ECO:0000256" key="2">
    <source>
        <dbReference type="ARBA" id="ARBA00022485"/>
    </source>
</evidence>
<evidence type="ECO:0000256" key="4">
    <source>
        <dbReference type="ARBA" id="ARBA00022982"/>
    </source>
</evidence>
<name>A0A0P1MMN3_9BACT</name>
<feature type="transmembrane region" description="Helical" evidence="7">
    <location>
        <begin position="154"/>
        <end position="178"/>
    </location>
</feature>
<dbReference type="GO" id="GO:0046872">
    <property type="term" value="F:metal ion binding"/>
    <property type="evidence" value="ECO:0007669"/>
    <property type="project" value="UniProtKB-KW"/>
</dbReference>
<evidence type="ECO:0000313" key="9">
    <source>
        <dbReference type="EMBL" id="CUS96737.1"/>
    </source>
</evidence>
<sequence length="278" mass="31508">MFSIFAVFMLQFLGVKILVGSLTGSVLLYKISLIDLYAFFEVILASKKLTMVLVLSVLPVVVIYLIFGRAFCGWVCPFDFLFKLVDKLKNGYARLKWKGNGSYVKKQNLISWAFIISMLLLSLALGIPVFSRYISQNTNLFRFIGELINVMKGLPVNFGVMIFSASLILLLLVFEFFFPRQWCRNFCPVGRAYGLLNKVSLIRLSFENMDLCKECFVCDLKCYMGVPLKEFIESRKKGEAGLSGKFINCIYCGECILSCQKVQSGGGNIRVKFFNAKK</sequence>